<dbReference type="EMBL" id="LR797389">
    <property type="protein sequence ID" value="CAB4212372.1"/>
    <property type="molecule type" value="Genomic_DNA"/>
</dbReference>
<dbReference type="EMBL" id="LR796424">
    <property type="protein sequence ID" value="CAB4144187.1"/>
    <property type="molecule type" value="Genomic_DNA"/>
</dbReference>
<dbReference type="EMBL" id="LR797029">
    <property type="protein sequence ID" value="CAB4183441.1"/>
    <property type="molecule type" value="Genomic_DNA"/>
</dbReference>
<evidence type="ECO:0000313" key="2">
    <source>
        <dbReference type="EMBL" id="CAB4183441.1"/>
    </source>
</evidence>
<accession>A0A6J5SEC2</accession>
<protein>
    <submittedName>
        <fullName evidence="3">Uncharacterized protein</fullName>
    </submittedName>
</protein>
<gene>
    <name evidence="2" type="ORF">UFOVP1089_68</name>
    <name evidence="3" type="ORF">UFOVP1443_11</name>
    <name evidence="1" type="ORF">UFOVP459_17</name>
</gene>
<reference evidence="3" key="1">
    <citation type="submission" date="2020-05" db="EMBL/GenBank/DDBJ databases">
        <authorList>
            <person name="Chiriac C."/>
            <person name="Salcher M."/>
            <person name="Ghai R."/>
            <person name="Kavagutti S V."/>
        </authorList>
    </citation>
    <scope>NUCLEOTIDE SEQUENCE</scope>
</reference>
<name>A0A6J5SEC2_9CAUD</name>
<evidence type="ECO:0000313" key="3">
    <source>
        <dbReference type="EMBL" id="CAB4212372.1"/>
    </source>
</evidence>
<organism evidence="3">
    <name type="scientific">uncultured Caudovirales phage</name>
    <dbReference type="NCBI Taxonomy" id="2100421"/>
    <lineage>
        <taxon>Viruses</taxon>
        <taxon>Duplodnaviria</taxon>
        <taxon>Heunggongvirae</taxon>
        <taxon>Uroviricota</taxon>
        <taxon>Caudoviricetes</taxon>
        <taxon>Peduoviridae</taxon>
        <taxon>Maltschvirus</taxon>
        <taxon>Maltschvirus maltsch</taxon>
    </lineage>
</organism>
<evidence type="ECO:0000313" key="1">
    <source>
        <dbReference type="EMBL" id="CAB4144187.1"/>
    </source>
</evidence>
<sequence length="49" mass="5700">MNEFVLLVSKGFTEDYVLSLSDEMRKAFCIIAEQQAGKGTFNFNTWKYE</sequence>
<proteinExistence type="predicted"/>